<feature type="transmembrane region" description="Helical" evidence="1">
    <location>
        <begin position="248"/>
        <end position="273"/>
    </location>
</feature>
<feature type="transmembrane region" description="Helical" evidence="1">
    <location>
        <begin position="146"/>
        <end position="170"/>
    </location>
</feature>
<dbReference type="AlphaFoldDB" id="A0A9E8NB58"/>
<keyword evidence="1" id="KW-1133">Transmembrane helix</keyword>
<dbReference type="EMBL" id="CP112998">
    <property type="protein sequence ID" value="WAC11796.1"/>
    <property type="molecule type" value="Genomic_DNA"/>
</dbReference>
<feature type="transmembrane region" description="Helical" evidence="1">
    <location>
        <begin position="99"/>
        <end position="125"/>
    </location>
</feature>
<feature type="transmembrane region" description="Helical" evidence="1">
    <location>
        <begin position="204"/>
        <end position="227"/>
    </location>
</feature>
<keyword evidence="1" id="KW-0812">Transmembrane</keyword>
<dbReference type="RefSeq" id="WP_244821709.1">
    <property type="nucleotide sequence ID" value="NZ_CP112998.1"/>
</dbReference>
<proteinExistence type="predicted"/>
<dbReference type="KEGG" id="dpf:ON006_29195"/>
<reference evidence="2" key="1">
    <citation type="submission" date="2022-11" db="EMBL/GenBank/DDBJ databases">
        <title>Dyadobacter pollutisoli sp. nov., isolated from plastic dumped soil.</title>
        <authorList>
            <person name="Kim J.M."/>
            <person name="Kim K.R."/>
            <person name="Lee J.K."/>
            <person name="Hao L."/>
            <person name="Jeon C.O."/>
        </authorList>
    </citation>
    <scope>NUCLEOTIDE SEQUENCE</scope>
    <source>
        <strain evidence="2">U1</strain>
    </source>
</reference>
<evidence type="ECO:0000313" key="3">
    <source>
        <dbReference type="Proteomes" id="UP001164653"/>
    </source>
</evidence>
<gene>
    <name evidence="2" type="ORF">ON006_29195</name>
</gene>
<protein>
    <submittedName>
        <fullName evidence="2">DUF898 family protein</fullName>
    </submittedName>
</protein>
<dbReference type="Proteomes" id="UP001164653">
    <property type="component" value="Chromosome"/>
</dbReference>
<sequence>MEQSYNERRQVTFHGEGAKLFGIYIVNILLTFFTLGLYYPWAKAAMLKYLYEETEFEQSRFTFHGTGREMFVGFIKAIGIILAIYCVLFLAILSNKPAVILIGMLIFYGALLLLIPVAIHGSLRYRMSRSSWRGIHFGYRGDLKEFVRVFVIGSLITIFTLGIYSFWLIIEIRKYIFKHLRFGNLTFSYEGDGGTFFVLHLKGYFLLVITLGIYSFWYVRDLFNYYIDNIRMYQDDKKLTFRSNATAGGYFKLIVGNILIILFTLGLGTPWAIVRTLNFVFSNIVIEGALDVNAIRQTEESYKDATGEDLADMIDIGLV</sequence>
<keyword evidence="3" id="KW-1185">Reference proteome</keyword>
<feature type="transmembrane region" description="Helical" evidence="1">
    <location>
        <begin position="70"/>
        <end position="93"/>
    </location>
</feature>
<keyword evidence="1" id="KW-0472">Membrane</keyword>
<evidence type="ECO:0000256" key="1">
    <source>
        <dbReference type="SAM" id="Phobius"/>
    </source>
</evidence>
<organism evidence="2 3">
    <name type="scientific">Dyadobacter pollutisoli</name>
    <dbReference type="NCBI Taxonomy" id="2910158"/>
    <lineage>
        <taxon>Bacteria</taxon>
        <taxon>Pseudomonadati</taxon>
        <taxon>Bacteroidota</taxon>
        <taxon>Cytophagia</taxon>
        <taxon>Cytophagales</taxon>
        <taxon>Spirosomataceae</taxon>
        <taxon>Dyadobacter</taxon>
    </lineage>
</organism>
<feature type="transmembrane region" description="Helical" evidence="1">
    <location>
        <begin position="20"/>
        <end position="41"/>
    </location>
</feature>
<name>A0A9E8NB58_9BACT</name>
<dbReference type="InterPro" id="IPR010295">
    <property type="entry name" value="DUF898"/>
</dbReference>
<dbReference type="Pfam" id="PF05987">
    <property type="entry name" value="DUF898"/>
    <property type="match status" value="2"/>
</dbReference>
<accession>A0A9E8NB58</accession>
<evidence type="ECO:0000313" key="2">
    <source>
        <dbReference type="EMBL" id="WAC11796.1"/>
    </source>
</evidence>